<organism evidence="2 3">
    <name type="scientific">Stygiolobus azoricus</name>
    <dbReference type="NCBI Taxonomy" id="41675"/>
    <lineage>
        <taxon>Archaea</taxon>
        <taxon>Thermoproteota</taxon>
        <taxon>Thermoprotei</taxon>
        <taxon>Sulfolobales</taxon>
        <taxon>Sulfolobaceae</taxon>
        <taxon>Stygiolobus</taxon>
    </lineage>
</organism>
<reference evidence="2 3" key="1">
    <citation type="submission" date="2019-10" db="EMBL/GenBank/DDBJ databases">
        <title>Genome Sequences from Six Type Strain Members of the Archaeal Family Sulfolobaceae: Acidianus ambivalens, Acidianus infernus, Metallosphaera prunae, Stygiolobus azoricus, Sulfolobus metallicus, and Sulfurisphaera ohwakuensis.</title>
        <authorList>
            <person name="Counts J.A."/>
            <person name="Kelly R.M."/>
        </authorList>
    </citation>
    <scope>NUCLEOTIDE SEQUENCE [LARGE SCALE GENOMIC DNA]</scope>
    <source>
        <strain evidence="2 3">FC6</strain>
    </source>
</reference>
<accession>A0A650CMU0</accession>
<proteinExistence type="predicted"/>
<dbReference type="PANTHER" id="PTHR42951">
    <property type="entry name" value="METALLO-BETA-LACTAMASE DOMAIN-CONTAINING"/>
    <property type="match status" value="1"/>
</dbReference>
<dbReference type="Pfam" id="PF00753">
    <property type="entry name" value="Lactamase_B"/>
    <property type="match status" value="1"/>
</dbReference>
<protein>
    <submittedName>
        <fullName evidence="2">MBL fold metallo-hydrolase</fullName>
    </submittedName>
</protein>
<dbReference type="KEGG" id="sazo:D1868_03700"/>
<dbReference type="AlphaFoldDB" id="A0A650CMU0"/>
<dbReference type="PANTHER" id="PTHR42951:SF17">
    <property type="entry name" value="METALLO-BETA-LACTAMASE DOMAIN-CONTAINING PROTEIN"/>
    <property type="match status" value="1"/>
</dbReference>
<dbReference type="GO" id="GO:0016787">
    <property type="term" value="F:hydrolase activity"/>
    <property type="evidence" value="ECO:0007669"/>
    <property type="project" value="UniProtKB-KW"/>
</dbReference>
<dbReference type="Proteomes" id="UP000423396">
    <property type="component" value="Chromosome"/>
</dbReference>
<name>A0A650CMU0_9CREN</name>
<evidence type="ECO:0000259" key="1">
    <source>
        <dbReference type="SMART" id="SM00849"/>
    </source>
</evidence>
<dbReference type="SUPFAM" id="SSF56281">
    <property type="entry name" value="Metallo-hydrolase/oxidoreductase"/>
    <property type="match status" value="1"/>
</dbReference>
<dbReference type="Gene3D" id="3.60.15.10">
    <property type="entry name" value="Ribonuclease Z/Hydroxyacylglutathione hydrolase-like"/>
    <property type="match status" value="1"/>
</dbReference>
<dbReference type="EMBL" id="CP045483">
    <property type="protein sequence ID" value="QGR19166.1"/>
    <property type="molecule type" value="Genomic_DNA"/>
</dbReference>
<dbReference type="CDD" id="cd07721">
    <property type="entry name" value="yflN-like_MBL-fold"/>
    <property type="match status" value="1"/>
</dbReference>
<gene>
    <name evidence="2" type="ORF">D1868_03700</name>
</gene>
<dbReference type="OrthoDB" id="197151at2157"/>
<dbReference type="InterPro" id="IPR050855">
    <property type="entry name" value="NDM-1-like"/>
</dbReference>
<evidence type="ECO:0000313" key="3">
    <source>
        <dbReference type="Proteomes" id="UP000423396"/>
    </source>
</evidence>
<keyword evidence="2" id="KW-0378">Hydrolase</keyword>
<dbReference type="SMART" id="SM00849">
    <property type="entry name" value="Lactamase_B"/>
    <property type="match status" value="1"/>
</dbReference>
<feature type="domain" description="Metallo-beta-lactamase" evidence="1">
    <location>
        <begin position="23"/>
        <end position="224"/>
    </location>
</feature>
<dbReference type="GeneID" id="42798147"/>
<dbReference type="InterPro" id="IPR036866">
    <property type="entry name" value="RibonucZ/Hydroxyglut_hydro"/>
</dbReference>
<sequence length="231" mass="26231">MLLTKGVRIIELFEPNFFGTVLNHNITVIENGPSGGLMIIDTGLPGYLNMIENGLKSFGYSIEDISDIVITHYHIDHSGNAEEIRKLSKAKVYAHELEVPYLSKNEQSFNLFYEDVKNELKVSKEEFESTLKRINSMEFTPVNVDVKLKGGEELGDFKVLHVPGHTQGHIALYNGEILIVGDAVKNVRGVISPPFRFFCWDYVKAVNSFKLLLSMRFKYLIPFHGDIVFNF</sequence>
<dbReference type="RefSeq" id="WP_156005670.1">
    <property type="nucleotide sequence ID" value="NZ_CP045483.1"/>
</dbReference>
<dbReference type="InterPro" id="IPR001279">
    <property type="entry name" value="Metallo-B-lactamas"/>
</dbReference>
<keyword evidence="3" id="KW-1185">Reference proteome</keyword>
<evidence type="ECO:0000313" key="2">
    <source>
        <dbReference type="EMBL" id="QGR19166.1"/>
    </source>
</evidence>